<comment type="caution">
    <text evidence="1">The sequence shown here is derived from an EMBL/GenBank/DDBJ whole genome shotgun (WGS) entry which is preliminary data.</text>
</comment>
<proteinExistence type="predicted"/>
<protein>
    <submittedName>
        <fullName evidence="1">Uncharacterized protein</fullName>
    </submittedName>
</protein>
<evidence type="ECO:0000313" key="2">
    <source>
        <dbReference type="Proteomes" id="UP000539265"/>
    </source>
</evidence>
<dbReference type="EMBL" id="JACHWX010000003">
    <property type="protein sequence ID" value="MBB3054856.1"/>
    <property type="molecule type" value="Genomic_DNA"/>
</dbReference>
<accession>A0A839SAL5</accession>
<evidence type="ECO:0000313" key="1">
    <source>
        <dbReference type="EMBL" id="MBB3054856.1"/>
    </source>
</evidence>
<keyword evidence="2" id="KW-1185">Reference proteome</keyword>
<reference evidence="1" key="1">
    <citation type="submission" date="2020-08" db="EMBL/GenBank/DDBJ databases">
        <title>Genomic Encyclopedia of Type Strains, Phase III (KMG-III): the genomes of soil and plant-associated and newly described type strains.</title>
        <authorList>
            <person name="Whitman W."/>
        </authorList>
    </citation>
    <scope>NUCLEOTIDE SEQUENCE [LARGE SCALE GENOMIC DNA]</scope>
    <source>
        <strain evidence="1">CECT 8628</strain>
    </source>
</reference>
<name>A0A839SAL5_9SPHI</name>
<dbReference type="Proteomes" id="UP000539265">
    <property type="component" value="Unassembled WGS sequence"/>
</dbReference>
<sequence>MRVIVFSKNAGDGYCFHSDFGFGIYSAFGVAYCFLF</sequence>
<dbReference type="AlphaFoldDB" id="A0A839SAL5"/>
<gene>
    <name evidence="1" type="ORF">FHS11_001273</name>
</gene>
<organism evidence="1 2">
    <name type="scientific">Mucilaginibacter gotjawali</name>
    <dbReference type="NCBI Taxonomy" id="1550579"/>
    <lineage>
        <taxon>Bacteria</taxon>
        <taxon>Pseudomonadati</taxon>
        <taxon>Bacteroidota</taxon>
        <taxon>Sphingobacteriia</taxon>
        <taxon>Sphingobacteriales</taxon>
        <taxon>Sphingobacteriaceae</taxon>
        <taxon>Mucilaginibacter</taxon>
    </lineage>
</organism>